<organism evidence="2 3">
    <name type="scientific">Undibacterium squillarum</name>
    <dbReference type="NCBI Taxonomy" id="1131567"/>
    <lineage>
        <taxon>Bacteria</taxon>
        <taxon>Pseudomonadati</taxon>
        <taxon>Pseudomonadota</taxon>
        <taxon>Betaproteobacteria</taxon>
        <taxon>Burkholderiales</taxon>
        <taxon>Oxalobacteraceae</taxon>
        <taxon>Undibacterium</taxon>
    </lineage>
</organism>
<reference evidence="3" key="1">
    <citation type="journal article" date="2019" name="Int. J. Syst. Evol. Microbiol.">
        <title>The Global Catalogue of Microorganisms (GCM) 10K type strain sequencing project: providing services to taxonomists for standard genome sequencing and annotation.</title>
        <authorList>
            <consortium name="The Broad Institute Genomics Platform"/>
            <consortium name="The Broad Institute Genome Sequencing Center for Infectious Disease"/>
            <person name="Wu L."/>
            <person name="Ma J."/>
        </authorList>
    </citation>
    <scope>NUCLEOTIDE SEQUENCE [LARGE SCALE GENOMIC DNA]</scope>
    <source>
        <strain evidence="3">KCTC 23917</strain>
    </source>
</reference>
<comment type="caution">
    <text evidence="2">The sequence shown here is derived from an EMBL/GenBank/DDBJ whole genome shotgun (WGS) entry which is preliminary data.</text>
</comment>
<proteinExistence type="predicted"/>
<protein>
    <submittedName>
        <fullName evidence="2">Uncharacterized protein</fullName>
    </submittedName>
</protein>
<evidence type="ECO:0000256" key="1">
    <source>
        <dbReference type="SAM" id="SignalP"/>
    </source>
</evidence>
<dbReference type="Proteomes" id="UP000653343">
    <property type="component" value="Unassembled WGS sequence"/>
</dbReference>
<keyword evidence="1" id="KW-0732">Signal</keyword>
<dbReference type="EMBL" id="BMYU01000009">
    <property type="protein sequence ID" value="GGX50762.1"/>
    <property type="molecule type" value="Genomic_DNA"/>
</dbReference>
<keyword evidence="3" id="KW-1185">Reference proteome</keyword>
<evidence type="ECO:0000313" key="3">
    <source>
        <dbReference type="Proteomes" id="UP000653343"/>
    </source>
</evidence>
<name>A0ABQ2Y2M9_9BURK</name>
<feature type="signal peptide" evidence="1">
    <location>
        <begin position="1"/>
        <end position="27"/>
    </location>
</feature>
<feature type="chain" id="PRO_5046732267" evidence="1">
    <location>
        <begin position="28"/>
        <end position="144"/>
    </location>
</feature>
<dbReference type="RefSeq" id="WP_229793213.1">
    <property type="nucleotide sequence ID" value="NZ_BMYU01000009.1"/>
</dbReference>
<gene>
    <name evidence="2" type="ORF">GCM10010946_31890</name>
</gene>
<evidence type="ECO:0000313" key="2">
    <source>
        <dbReference type="EMBL" id="GGX50762.1"/>
    </source>
</evidence>
<sequence>MNNKLTNMHVKTGLLTLSLLLSQAVFAQETGMQPELRCKVTYASTTVSLQTHIVVDPYSVPETDIEGRFRFKAVMVGKPGKIDYIKLYAYLQRDGGDIPVHQASYTGPFAYSPQVYKLTPDNLLYAGELERILQYACDLYNPPQ</sequence>
<accession>A0ABQ2Y2M9</accession>